<feature type="compositionally biased region" description="Basic and acidic residues" evidence="1">
    <location>
        <begin position="241"/>
        <end position="266"/>
    </location>
</feature>
<evidence type="ECO:0000313" key="3">
    <source>
        <dbReference type="Proteomes" id="UP000184356"/>
    </source>
</evidence>
<dbReference type="AlphaFoldDB" id="A0A1L9TMM2"/>
<dbReference type="Proteomes" id="UP000184356">
    <property type="component" value="Unassembled WGS sequence"/>
</dbReference>
<name>A0A1L9TMM2_9EURO</name>
<feature type="compositionally biased region" description="Low complexity" evidence="1">
    <location>
        <begin position="29"/>
        <end position="41"/>
    </location>
</feature>
<accession>A0A1L9TMM2</accession>
<dbReference type="GeneID" id="63766883"/>
<evidence type="ECO:0000313" key="2">
    <source>
        <dbReference type="EMBL" id="OJJ60686.1"/>
    </source>
</evidence>
<feature type="region of interest" description="Disordered" evidence="1">
    <location>
        <begin position="117"/>
        <end position="266"/>
    </location>
</feature>
<reference evidence="3" key="1">
    <citation type="journal article" date="2017" name="Genome Biol.">
        <title>Comparative genomics reveals high biological diversity and specific adaptations in the industrially and medically important fungal genus Aspergillus.</title>
        <authorList>
            <person name="de Vries R.P."/>
            <person name="Riley R."/>
            <person name="Wiebenga A."/>
            <person name="Aguilar-Osorio G."/>
            <person name="Amillis S."/>
            <person name="Uchima C.A."/>
            <person name="Anderluh G."/>
            <person name="Asadollahi M."/>
            <person name="Askin M."/>
            <person name="Barry K."/>
            <person name="Battaglia E."/>
            <person name="Bayram O."/>
            <person name="Benocci T."/>
            <person name="Braus-Stromeyer S.A."/>
            <person name="Caldana C."/>
            <person name="Canovas D."/>
            <person name="Cerqueira G.C."/>
            <person name="Chen F."/>
            <person name="Chen W."/>
            <person name="Choi C."/>
            <person name="Clum A."/>
            <person name="Dos Santos R.A."/>
            <person name="Damasio A.R."/>
            <person name="Diallinas G."/>
            <person name="Emri T."/>
            <person name="Fekete E."/>
            <person name="Flipphi M."/>
            <person name="Freyberg S."/>
            <person name="Gallo A."/>
            <person name="Gournas C."/>
            <person name="Habgood R."/>
            <person name="Hainaut M."/>
            <person name="Harispe M.L."/>
            <person name="Henrissat B."/>
            <person name="Hilden K.S."/>
            <person name="Hope R."/>
            <person name="Hossain A."/>
            <person name="Karabika E."/>
            <person name="Karaffa L."/>
            <person name="Karanyi Z."/>
            <person name="Krasevec N."/>
            <person name="Kuo A."/>
            <person name="Kusch H."/>
            <person name="LaButti K."/>
            <person name="Lagendijk E.L."/>
            <person name="Lapidus A."/>
            <person name="Levasseur A."/>
            <person name="Lindquist E."/>
            <person name="Lipzen A."/>
            <person name="Logrieco A.F."/>
            <person name="MacCabe A."/>
            <person name="Maekelae M.R."/>
            <person name="Malavazi I."/>
            <person name="Melin P."/>
            <person name="Meyer V."/>
            <person name="Mielnichuk N."/>
            <person name="Miskei M."/>
            <person name="Molnar A.P."/>
            <person name="Mule G."/>
            <person name="Ngan C.Y."/>
            <person name="Orejas M."/>
            <person name="Orosz E."/>
            <person name="Ouedraogo J.P."/>
            <person name="Overkamp K.M."/>
            <person name="Park H.-S."/>
            <person name="Perrone G."/>
            <person name="Piumi F."/>
            <person name="Punt P.J."/>
            <person name="Ram A.F."/>
            <person name="Ramon A."/>
            <person name="Rauscher S."/>
            <person name="Record E."/>
            <person name="Riano-Pachon D.M."/>
            <person name="Robert V."/>
            <person name="Roehrig J."/>
            <person name="Ruller R."/>
            <person name="Salamov A."/>
            <person name="Salih N.S."/>
            <person name="Samson R.A."/>
            <person name="Sandor E."/>
            <person name="Sanguinetti M."/>
            <person name="Schuetze T."/>
            <person name="Sepcic K."/>
            <person name="Shelest E."/>
            <person name="Sherlock G."/>
            <person name="Sophianopoulou V."/>
            <person name="Squina F.M."/>
            <person name="Sun H."/>
            <person name="Susca A."/>
            <person name="Todd R.B."/>
            <person name="Tsang A."/>
            <person name="Unkles S.E."/>
            <person name="van de Wiele N."/>
            <person name="van Rossen-Uffink D."/>
            <person name="Oliveira J.V."/>
            <person name="Vesth T.C."/>
            <person name="Visser J."/>
            <person name="Yu J.-H."/>
            <person name="Zhou M."/>
            <person name="Andersen M.R."/>
            <person name="Archer D.B."/>
            <person name="Baker S.E."/>
            <person name="Benoit I."/>
            <person name="Brakhage A.A."/>
            <person name="Braus G.H."/>
            <person name="Fischer R."/>
            <person name="Frisvad J.C."/>
            <person name="Goldman G.H."/>
            <person name="Houbraken J."/>
            <person name="Oakley B."/>
            <person name="Pocsi I."/>
            <person name="Scazzocchio C."/>
            <person name="Seiboth B."/>
            <person name="vanKuyk P.A."/>
            <person name="Wortman J."/>
            <person name="Dyer P.S."/>
            <person name="Grigoriev I.V."/>
        </authorList>
    </citation>
    <scope>NUCLEOTIDE SEQUENCE [LARGE SCALE GENOMIC DNA]</scope>
    <source>
        <strain evidence="3">CBS 593.65</strain>
    </source>
</reference>
<keyword evidence="3" id="KW-1185">Reference proteome</keyword>
<dbReference type="OrthoDB" id="5391950at2759"/>
<dbReference type="EMBL" id="KV878584">
    <property type="protein sequence ID" value="OJJ60686.1"/>
    <property type="molecule type" value="Genomic_DNA"/>
</dbReference>
<feature type="compositionally biased region" description="Low complexity" evidence="1">
    <location>
        <begin position="179"/>
        <end position="191"/>
    </location>
</feature>
<organism evidence="2 3">
    <name type="scientific">Aspergillus sydowii CBS 593.65</name>
    <dbReference type="NCBI Taxonomy" id="1036612"/>
    <lineage>
        <taxon>Eukaryota</taxon>
        <taxon>Fungi</taxon>
        <taxon>Dikarya</taxon>
        <taxon>Ascomycota</taxon>
        <taxon>Pezizomycotina</taxon>
        <taxon>Eurotiomycetes</taxon>
        <taxon>Eurotiomycetidae</taxon>
        <taxon>Eurotiales</taxon>
        <taxon>Aspergillaceae</taxon>
        <taxon>Aspergillus</taxon>
        <taxon>Aspergillus subgen. Nidulantes</taxon>
    </lineage>
</organism>
<protein>
    <submittedName>
        <fullName evidence="2">Uncharacterized protein</fullName>
    </submittedName>
</protein>
<sequence length="285" mass="31456">MMAPKLSLQFNSSFVEQESPEVLSDFDQSTSPESSPSIASPYETRAQDWGDHGSYSPRAVVASRFGELAIRGDFQLPDRSLHQANLLPFHQTNGFSTQYSDLHGAHDMNELAPSAAIQRHSPHPPSLDDHAPPTSDSVANAESHPQPAEPVRNSRQLSKSPRKKKRTTSVPVSIKAARGRSSNDSSSLPGGSDHDLLTWSDSEITGHIPTDPDDDGYGINGIGFKPTAAIAWSRSQKRQKQVAEWKSREAKEARERRRERRVGNDLDKLRTVQSGSIQKKVKFDV</sequence>
<feature type="region of interest" description="Disordered" evidence="1">
    <location>
        <begin position="19"/>
        <end position="56"/>
    </location>
</feature>
<evidence type="ECO:0000256" key="1">
    <source>
        <dbReference type="SAM" id="MobiDB-lite"/>
    </source>
</evidence>
<gene>
    <name evidence="2" type="ORF">ASPSYDRAFT_756507</name>
</gene>
<dbReference type="RefSeq" id="XP_040704492.1">
    <property type="nucleotide sequence ID" value="XM_040850810.1"/>
</dbReference>
<dbReference type="VEuPathDB" id="FungiDB:ASPSYDRAFT_756507"/>
<proteinExistence type="predicted"/>